<protein>
    <submittedName>
        <fullName evidence="1">GrpB family protein</fullName>
    </submittedName>
</protein>
<accession>A0ABY9SXX9</accession>
<evidence type="ECO:0000313" key="2">
    <source>
        <dbReference type="Proteomes" id="UP001256827"/>
    </source>
</evidence>
<proteinExistence type="predicted"/>
<dbReference type="InterPro" id="IPR007344">
    <property type="entry name" value="GrpB/CoaE"/>
</dbReference>
<dbReference type="InterPro" id="IPR043519">
    <property type="entry name" value="NT_sf"/>
</dbReference>
<gene>
    <name evidence="1" type="ORF">RGB73_18260</name>
</gene>
<name>A0ABY9SXX9_BREBE</name>
<sequence>MSERIEVVAYRDEWPRMFSERAKRLREALGELAIRIDHIGSTSVPWLDAKPVIDIQVSVASFEPMDELTDRMRAAGFAYRKENPDLSKRYFRELPGEERTHVHVRRSGSWSEQMSLLFRDFLRAHPERCQDYAALKYRLAEQYRDERALYVDAKSPFIWRRLQEAHKWSQLTGWQAGKTDL</sequence>
<dbReference type="RefSeq" id="WP_310764180.1">
    <property type="nucleotide sequence ID" value="NZ_CP134050.1"/>
</dbReference>
<organism evidence="1 2">
    <name type="scientific">Brevibacillus brevis</name>
    <name type="common">Bacillus brevis</name>
    <dbReference type="NCBI Taxonomy" id="1393"/>
    <lineage>
        <taxon>Bacteria</taxon>
        <taxon>Bacillati</taxon>
        <taxon>Bacillota</taxon>
        <taxon>Bacilli</taxon>
        <taxon>Bacillales</taxon>
        <taxon>Paenibacillaceae</taxon>
        <taxon>Brevibacillus</taxon>
    </lineage>
</organism>
<reference evidence="1 2" key="1">
    <citation type="submission" date="2023-09" db="EMBL/GenBank/DDBJ databases">
        <title>Complete Genome and Methylome dissection of Bacillus brevis NEB573 original source of BbsI restriction endonuclease.</title>
        <authorList>
            <person name="Fomenkov A."/>
            <person name="Roberts R.D."/>
        </authorList>
    </citation>
    <scope>NUCLEOTIDE SEQUENCE [LARGE SCALE GENOMIC DNA]</scope>
    <source>
        <strain evidence="1 2">NEB573</strain>
    </source>
</reference>
<dbReference type="PANTHER" id="PTHR34822:SF1">
    <property type="entry name" value="GRPB FAMILY PROTEIN"/>
    <property type="match status" value="1"/>
</dbReference>
<dbReference type="Proteomes" id="UP001256827">
    <property type="component" value="Chromosome"/>
</dbReference>
<dbReference type="Gene3D" id="3.30.460.10">
    <property type="entry name" value="Beta Polymerase, domain 2"/>
    <property type="match status" value="1"/>
</dbReference>
<dbReference type="EMBL" id="CP134050">
    <property type="protein sequence ID" value="WNC12669.1"/>
    <property type="molecule type" value="Genomic_DNA"/>
</dbReference>
<dbReference type="SUPFAM" id="SSF81301">
    <property type="entry name" value="Nucleotidyltransferase"/>
    <property type="match status" value="1"/>
</dbReference>
<keyword evidence="2" id="KW-1185">Reference proteome</keyword>
<evidence type="ECO:0000313" key="1">
    <source>
        <dbReference type="EMBL" id="WNC12669.1"/>
    </source>
</evidence>
<dbReference type="Pfam" id="PF04229">
    <property type="entry name" value="GrpB"/>
    <property type="match status" value="1"/>
</dbReference>
<dbReference type="PANTHER" id="PTHR34822">
    <property type="entry name" value="GRPB DOMAIN PROTEIN (AFU_ORTHOLOGUE AFUA_1G01530)"/>
    <property type="match status" value="1"/>
</dbReference>